<evidence type="ECO:0000259" key="4">
    <source>
        <dbReference type="PROSITE" id="PS50830"/>
    </source>
</evidence>
<name>A0A1J5T528_9ZZZZ</name>
<evidence type="ECO:0000256" key="3">
    <source>
        <dbReference type="ARBA" id="ARBA00022801"/>
    </source>
</evidence>
<keyword evidence="2" id="KW-0255">Endonuclease</keyword>
<keyword evidence="1" id="KW-0540">Nuclease</keyword>
<evidence type="ECO:0000256" key="2">
    <source>
        <dbReference type="ARBA" id="ARBA00022759"/>
    </source>
</evidence>
<dbReference type="PANTHER" id="PTHR12302">
    <property type="entry name" value="EBNA2 BINDING PROTEIN P100"/>
    <property type="match status" value="1"/>
</dbReference>
<proteinExistence type="predicted"/>
<dbReference type="PROSITE" id="PS01123">
    <property type="entry name" value="TNASE_1"/>
    <property type="match status" value="1"/>
</dbReference>
<dbReference type="EC" id="3.1.31.1" evidence="5"/>
<comment type="caution">
    <text evidence="5">The sequence shown here is derived from an EMBL/GenBank/DDBJ whole genome shotgun (WGS) entry which is preliminary data.</text>
</comment>
<dbReference type="PANTHER" id="PTHR12302:SF3">
    <property type="entry name" value="SERINE_THREONINE-PROTEIN KINASE 31"/>
    <property type="match status" value="1"/>
</dbReference>
<sequence length="222" mass="24717">MKRLGVLLFCLALNAQAETFGARVIAVMDGDTVMVLRQGQKIKIRLANIDAPEKDQAFGMQSRDSLLQMLGGKQVQIDSLAADQYGRTVALVSADGRDVNQEQVRRGMAWEYSHYHADNTYVALQREAQQAHRGLWAQASPQAPWLWRKHHPSTLHAPQAGQYGASRTTPTMFYDAGCGRKRRCSQMASCDEAYFYFTYCGVATLDGNHDGRPCENLCGGNR</sequence>
<dbReference type="GO" id="GO:1990599">
    <property type="term" value="F:3' overhang single-stranded DNA endodeoxyribonuclease activity"/>
    <property type="evidence" value="ECO:0007669"/>
    <property type="project" value="UniProtKB-EC"/>
</dbReference>
<dbReference type="AlphaFoldDB" id="A0A1J5T528"/>
<dbReference type="Gene3D" id="2.40.50.90">
    <property type="match status" value="1"/>
</dbReference>
<gene>
    <name evidence="5" type="primary">nuc_2</name>
    <name evidence="5" type="ORF">GALL_68900</name>
</gene>
<dbReference type="InterPro" id="IPR016071">
    <property type="entry name" value="Staphylococal_nuclease_OB-fold"/>
</dbReference>
<protein>
    <submittedName>
        <fullName evidence="5">Thermonuclease</fullName>
        <ecNumber evidence="5">3.1.31.1</ecNumber>
    </submittedName>
</protein>
<dbReference type="Pfam" id="PF00565">
    <property type="entry name" value="SNase"/>
    <property type="match status" value="1"/>
</dbReference>
<keyword evidence="3 5" id="KW-0378">Hydrolase</keyword>
<reference evidence="5" key="1">
    <citation type="submission" date="2016-10" db="EMBL/GenBank/DDBJ databases">
        <title>Sequence of Gallionella enrichment culture.</title>
        <authorList>
            <person name="Poehlein A."/>
            <person name="Muehling M."/>
            <person name="Daniel R."/>
        </authorList>
    </citation>
    <scope>NUCLEOTIDE SEQUENCE</scope>
</reference>
<dbReference type="EMBL" id="MLJW01000020">
    <property type="protein sequence ID" value="OIR11397.1"/>
    <property type="molecule type" value="Genomic_DNA"/>
</dbReference>
<dbReference type="PROSITE" id="PS50830">
    <property type="entry name" value="TNASE_3"/>
    <property type="match status" value="1"/>
</dbReference>
<dbReference type="GO" id="GO:0003676">
    <property type="term" value="F:nucleic acid binding"/>
    <property type="evidence" value="ECO:0007669"/>
    <property type="project" value="InterPro"/>
</dbReference>
<evidence type="ECO:0000256" key="1">
    <source>
        <dbReference type="ARBA" id="ARBA00022722"/>
    </source>
</evidence>
<dbReference type="SUPFAM" id="SSF50199">
    <property type="entry name" value="Staphylococcal nuclease"/>
    <property type="match status" value="1"/>
</dbReference>
<accession>A0A1J5T528</accession>
<dbReference type="InterPro" id="IPR002071">
    <property type="entry name" value="Thermonucl_AS"/>
</dbReference>
<organism evidence="5">
    <name type="scientific">mine drainage metagenome</name>
    <dbReference type="NCBI Taxonomy" id="410659"/>
    <lineage>
        <taxon>unclassified sequences</taxon>
        <taxon>metagenomes</taxon>
        <taxon>ecological metagenomes</taxon>
    </lineage>
</organism>
<dbReference type="Pfam" id="PF05901">
    <property type="entry name" value="Excalibur"/>
    <property type="match status" value="1"/>
</dbReference>
<dbReference type="InterPro" id="IPR008613">
    <property type="entry name" value="Excalibur_Ca-bd_domain"/>
</dbReference>
<dbReference type="InterPro" id="IPR035437">
    <property type="entry name" value="SNase_OB-fold_sf"/>
</dbReference>
<feature type="domain" description="TNase-like" evidence="4">
    <location>
        <begin position="18"/>
        <end position="138"/>
    </location>
</feature>
<evidence type="ECO:0000313" key="5">
    <source>
        <dbReference type="EMBL" id="OIR11397.1"/>
    </source>
</evidence>
<dbReference type="SMART" id="SM00318">
    <property type="entry name" value="SNc"/>
    <property type="match status" value="1"/>
</dbReference>